<protein>
    <submittedName>
        <fullName evidence="2">Uncharacterized protein</fullName>
    </submittedName>
</protein>
<evidence type="ECO:0000256" key="1">
    <source>
        <dbReference type="SAM" id="MobiDB-lite"/>
    </source>
</evidence>
<reference evidence="2" key="1">
    <citation type="submission" date="2023-01" db="EMBL/GenBank/DDBJ databases">
        <title>Genome assembly of the deep-sea coral Lophelia pertusa.</title>
        <authorList>
            <person name="Herrera S."/>
            <person name="Cordes E."/>
        </authorList>
    </citation>
    <scope>NUCLEOTIDE SEQUENCE</scope>
    <source>
        <strain evidence="2">USNM1676648</strain>
        <tissue evidence="2">Polyp</tissue>
    </source>
</reference>
<dbReference type="EMBL" id="MU827782">
    <property type="protein sequence ID" value="KAJ7336552.1"/>
    <property type="molecule type" value="Genomic_DNA"/>
</dbReference>
<comment type="caution">
    <text evidence="2">The sequence shown here is derived from an EMBL/GenBank/DDBJ whole genome shotgun (WGS) entry which is preliminary data.</text>
</comment>
<feature type="compositionally biased region" description="Polar residues" evidence="1">
    <location>
        <begin position="38"/>
        <end position="47"/>
    </location>
</feature>
<keyword evidence="3" id="KW-1185">Reference proteome</keyword>
<accession>A0A9W9YDS5</accession>
<organism evidence="2 3">
    <name type="scientific">Desmophyllum pertusum</name>
    <dbReference type="NCBI Taxonomy" id="174260"/>
    <lineage>
        <taxon>Eukaryota</taxon>
        <taxon>Metazoa</taxon>
        <taxon>Cnidaria</taxon>
        <taxon>Anthozoa</taxon>
        <taxon>Hexacorallia</taxon>
        <taxon>Scleractinia</taxon>
        <taxon>Caryophylliina</taxon>
        <taxon>Caryophylliidae</taxon>
        <taxon>Desmophyllum</taxon>
    </lineage>
</organism>
<evidence type="ECO:0000313" key="3">
    <source>
        <dbReference type="Proteomes" id="UP001163046"/>
    </source>
</evidence>
<evidence type="ECO:0000313" key="2">
    <source>
        <dbReference type="EMBL" id="KAJ7336552.1"/>
    </source>
</evidence>
<name>A0A9W9YDS5_9CNID</name>
<dbReference type="AlphaFoldDB" id="A0A9W9YDS5"/>
<feature type="region of interest" description="Disordered" evidence="1">
    <location>
        <begin position="34"/>
        <end position="110"/>
    </location>
</feature>
<dbReference type="Proteomes" id="UP001163046">
    <property type="component" value="Unassembled WGS sequence"/>
</dbReference>
<sequence>MENHLSRRRSNYDKEMDQAFTLIFHNIKRLQDGRLDNDAQSNRTTADGQAEINPAMKLKLPWQRPRAKSDPFNGLTEGGFGKYTEALDARPKSRSFGGEGSPSQGRKVTFADDYLTAKEQLRQSILTKRPRSNTNC</sequence>
<dbReference type="OrthoDB" id="10578918at2759"/>
<proteinExistence type="predicted"/>
<gene>
    <name evidence="2" type="ORF">OS493_011765</name>
</gene>